<evidence type="ECO:0000256" key="1">
    <source>
        <dbReference type="ARBA" id="ARBA00000085"/>
    </source>
</evidence>
<dbReference type="PANTHER" id="PTHR43065:SF10">
    <property type="entry name" value="PEROXIDE STRESS-ACTIVATED HISTIDINE KINASE MAK3"/>
    <property type="match status" value="1"/>
</dbReference>
<keyword evidence="9" id="KW-0472">Membrane</keyword>
<dbReference type="Gene3D" id="3.30.565.10">
    <property type="entry name" value="Histidine kinase-like ATPase, C-terminal domain"/>
    <property type="match status" value="1"/>
</dbReference>
<protein>
    <recommendedName>
        <fullName evidence="2">histidine kinase</fullName>
        <ecNumber evidence="2">2.7.13.3</ecNumber>
    </recommendedName>
</protein>
<evidence type="ECO:0000256" key="7">
    <source>
        <dbReference type="ARBA" id="ARBA00022840"/>
    </source>
</evidence>
<dbReference type="SUPFAM" id="SSF47384">
    <property type="entry name" value="Homodimeric domain of signal transducing histidine kinase"/>
    <property type="match status" value="1"/>
</dbReference>
<keyword evidence="9" id="KW-1133">Transmembrane helix</keyword>
<keyword evidence="9" id="KW-0812">Transmembrane</keyword>
<evidence type="ECO:0000256" key="2">
    <source>
        <dbReference type="ARBA" id="ARBA00012438"/>
    </source>
</evidence>
<dbReference type="Pfam" id="PF02518">
    <property type="entry name" value="HATPase_c"/>
    <property type="match status" value="1"/>
</dbReference>
<feature type="transmembrane region" description="Helical" evidence="9">
    <location>
        <begin position="284"/>
        <end position="303"/>
    </location>
</feature>
<accession>A0A842J7F8</accession>
<evidence type="ECO:0000256" key="8">
    <source>
        <dbReference type="ARBA" id="ARBA00023012"/>
    </source>
</evidence>
<proteinExistence type="predicted"/>
<sequence>MIKTKDISAQKKNFEIKLFLSYIAFTMILIVSIAVIHIYFTSDLNYKKFEREIMMQASDKIDKFYMNLNAKKQTLASAADNEFFLKYLDDESDYADLFFITIMQADKDIEALRYVGAKQTLEYVRDDKANLIKNINFKPVENQILQKEQVQIYGFRLNEAGKASVSFRAPLYAANTLKGTVELDICLEGIMNEMIKSMIYDIFVINDEGVYLKDNLADKNLSRVKKRVTGEFGKDFWANLTASEKYGLIKGETFAMPFFIGQEKFYLTLQGHKPAINNMENNKMIVSILIFAALMAVVFTFILTKPIRKIFTAVSKETSELGKLAKNLDDTIALKTLEIAKKDRLLQNQNKFAELGELIGNIAHQWRHPLTRLSLTVQNLRAFKKRGKLSDEIFKDAVENSLYQIEFMSNTIENFRNFYKKDDVKREFSIKSAIDGILSIIGTVIEHRHIKLEISCPEDIFIFANKNELSQILMNIIINAKDAIETKGTEGGFINIHTQKEENEIIIEIEDNAGGIPSEVAAKIFDPYFTTKSEKGTGIGLYIAKMIAKEKFNGDISVANGEKGAIFRVVLDASAK</sequence>
<dbReference type="Gene3D" id="1.10.287.130">
    <property type="match status" value="1"/>
</dbReference>
<feature type="domain" description="Histidine kinase" evidence="10">
    <location>
        <begin position="361"/>
        <end position="575"/>
    </location>
</feature>
<dbReference type="InterPro" id="IPR003661">
    <property type="entry name" value="HisK_dim/P_dom"/>
</dbReference>
<organism evidence="11 12">
    <name type="scientific">Campylobacter massiliensis</name>
    <dbReference type="NCBI Taxonomy" id="2762557"/>
    <lineage>
        <taxon>Bacteria</taxon>
        <taxon>Pseudomonadati</taxon>
        <taxon>Campylobacterota</taxon>
        <taxon>Epsilonproteobacteria</taxon>
        <taxon>Campylobacterales</taxon>
        <taxon>Campylobacteraceae</taxon>
        <taxon>Campylobacter</taxon>
    </lineage>
</organism>
<dbReference type="AlphaFoldDB" id="A0A842J7F8"/>
<dbReference type="PANTHER" id="PTHR43065">
    <property type="entry name" value="SENSOR HISTIDINE KINASE"/>
    <property type="match status" value="1"/>
</dbReference>
<feature type="transmembrane region" description="Helical" evidence="9">
    <location>
        <begin position="20"/>
        <end position="40"/>
    </location>
</feature>
<dbReference type="GO" id="GO:0005524">
    <property type="term" value="F:ATP binding"/>
    <property type="evidence" value="ECO:0007669"/>
    <property type="project" value="UniProtKB-KW"/>
</dbReference>
<keyword evidence="3" id="KW-0597">Phosphoprotein</keyword>
<evidence type="ECO:0000256" key="4">
    <source>
        <dbReference type="ARBA" id="ARBA00022679"/>
    </source>
</evidence>
<gene>
    <name evidence="11" type="ORF">H7R39_10875</name>
</gene>
<dbReference type="InterPro" id="IPR036097">
    <property type="entry name" value="HisK_dim/P_sf"/>
</dbReference>
<evidence type="ECO:0000259" key="10">
    <source>
        <dbReference type="PROSITE" id="PS50109"/>
    </source>
</evidence>
<dbReference type="InterPro" id="IPR005467">
    <property type="entry name" value="His_kinase_dom"/>
</dbReference>
<keyword evidence="6 11" id="KW-0418">Kinase</keyword>
<keyword evidence="4" id="KW-0808">Transferase</keyword>
<dbReference type="InterPro" id="IPR003594">
    <property type="entry name" value="HATPase_dom"/>
</dbReference>
<dbReference type="CDD" id="cd00082">
    <property type="entry name" value="HisKA"/>
    <property type="match status" value="1"/>
</dbReference>
<dbReference type="Proteomes" id="UP000552683">
    <property type="component" value="Unassembled WGS sequence"/>
</dbReference>
<dbReference type="EC" id="2.7.13.3" evidence="2"/>
<dbReference type="SMART" id="SM00387">
    <property type="entry name" value="HATPase_c"/>
    <property type="match status" value="1"/>
</dbReference>
<keyword evidence="12" id="KW-1185">Reference proteome</keyword>
<evidence type="ECO:0000256" key="3">
    <source>
        <dbReference type="ARBA" id="ARBA00022553"/>
    </source>
</evidence>
<keyword evidence="8" id="KW-0902">Two-component regulatory system</keyword>
<evidence type="ECO:0000256" key="6">
    <source>
        <dbReference type="ARBA" id="ARBA00022777"/>
    </source>
</evidence>
<dbReference type="GO" id="GO:0000155">
    <property type="term" value="F:phosphorelay sensor kinase activity"/>
    <property type="evidence" value="ECO:0007669"/>
    <property type="project" value="InterPro"/>
</dbReference>
<keyword evidence="7" id="KW-0067">ATP-binding</keyword>
<comment type="caution">
    <text evidence="11">The sequence shown here is derived from an EMBL/GenBank/DDBJ whole genome shotgun (WGS) entry which is preliminary data.</text>
</comment>
<dbReference type="InterPro" id="IPR004358">
    <property type="entry name" value="Sig_transdc_His_kin-like_C"/>
</dbReference>
<comment type="catalytic activity">
    <reaction evidence="1">
        <text>ATP + protein L-histidine = ADP + protein N-phospho-L-histidine.</text>
        <dbReference type="EC" id="2.7.13.3"/>
    </reaction>
</comment>
<evidence type="ECO:0000313" key="12">
    <source>
        <dbReference type="Proteomes" id="UP000552683"/>
    </source>
</evidence>
<evidence type="ECO:0000256" key="9">
    <source>
        <dbReference type="SAM" id="Phobius"/>
    </source>
</evidence>
<dbReference type="SUPFAM" id="SSF55874">
    <property type="entry name" value="ATPase domain of HSP90 chaperone/DNA topoisomerase II/histidine kinase"/>
    <property type="match status" value="1"/>
</dbReference>
<dbReference type="PROSITE" id="PS50109">
    <property type="entry name" value="HIS_KIN"/>
    <property type="match status" value="1"/>
</dbReference>
<keyword evidence="5" id="KW-0547">Nucleotide-binding</keyword>
<dbReference type="RefSeq" id="WP_185899337.1">
    <property type="nucleotide sequence ID" value="NZ_JACLZK010000002.1"/>
</dbReference>
<dbReference type="InterPro" id="IPR036890">
    <property type="entry name" value="HATPase_C_sf"/>
</dbReference>
<dbReference type="SMART" id="SM00388">
    <property type="entry name" value="HisKA"/>
    <property type="match status" value="1"/>
</dbReference>
<evidence type="ECO:0000256" key="5">
    <source>
        <dbReference type="ARBA" id="ARBA00022741"/>
    </source>
</evidence>
<dbReference type="PRINTS" id="PR00344">
    <property type="entry name" value="BCTRLSENSOR"/>
</dbReference>
<evidence type="ECO:0000313" key="11">
    <source>
        <dbReference type="EMBL" id="MBC2883747.1"/>
    </source>
</evidence>
<reference evidence="11 12" key="1">
    <citation type="submission" date="2020-08" db="EMBL/GenBank/DDBJ databases">
        <title>Complete genome and description of Campylobacter massiliensis Marseille-Q3452 sp. nov.</title>
        <authorList>
            <person name="Antezack A."/>
        </authorList>
    </citation>
    <scope>NUCLEOTIDE SEQUENCE [LARGE SCALE GENOMIC DNA]</scope>
    <source>
        <strain evidence="11 12">Marseille-Q3452</strain>
    </source>
</reference>
<name>A0A842J7F8_9BACT</name>
<dbReference type="EMBL" id="JACLZK010000002">
    <property type="protein sequence ID" value="MBC2883747.1"/>
    <property type="molecule type" value="Genomic_DNA"/>
</dbReference>